<dbReference type="Proteomes" id="UP001432146">
    <property type="component" value="Unassembled WGS sequence"/>
</dbReference>
<comment type="caution">
    <text evidence="2">The sequence shown here is derived from an EMBL/GenBank/DDBJ whole genome shotgun (WGS) entry which is preliminary data.</text>
</comment>
<name>A0AAW1AA97_9HYME</name>
<dbReference type="AlphaFoldDB" id="A0AAW1AA97"/>
<evidence type="ECO:0000313" key="3">
    <source>
        <dbReference type="Proteomes" id="UP001432146"/>
    </source>
</evidence>
<proteinExistence type="predicted"/>
<keyword evidence="3" id="KW-1185">Reference proteome</keyword>
<gene>
    <name evidence="2" type="ORF">QLX08_003200</name>
</gene>
<sequence length="112" mass="12222">MAGPTTPPRLSSVVRQQIGAGRVSKTSLETRSEQRWPQHKFPRARTEYREAKEKTVLDDRRGLGTGGLVGAVTATSGRTRDSKGGKKKSNTMVWSLANLINGVQGERHKAPP</sequence>
<dbReference type="EMBL" id="JAWNGG020000046">
    <property type="protein sequence ID" value="KAK9305966.1"/>
    <property type="molecule type" value="Genomic_DNA"/>
</dbReference>
<accession>A0AAW1AA97</accession>
<evidence type="ECO:0000256" key="1">
    <source>
        <dbReference type="SAM" id="MobiDB-lite"/>
    </source>
</evidence>
<reference evidence="2 3" key="1">
    <citation type="submission" date="2024-05" db="EMBL/GenBank/DDBJ databases">
        <title>The nuclear and mitochondrial genome assemblies of Tetragonisca angustula (Apidae: Meliponini), a tiny yet remarkable pollinator in the Neotropics.</title>
        <authorList>
            <person name="Ferrari R."/>
            <person name="Ricardo P.C."/>
            <person name="Dias F.C."/>
            <person name="Araujo N.S."/>
            <person name="Soares D.O."/>
            <person name="Zhou Q.-S."/>
            <person name="Zhu C.-D."/>
            <person name="Coutinho L."/>
            <person name="Airas M.C."/>
            <person name="Batista T.M."/>
        </authorList>
    </citation>
    <scope>NUCLEOTIDE SEQUENCE [LARGE SCALE GENOMIC DNA]</scope>
    <source>
        <strain evidence="2">ASF017062</strain>
        <tissue evidence="2">Abdomen</tissue>
    </source>
</reference>
<organism evidence="2 3">
    <name type="scientific">Tetragonisca angustula</name>
    <dbReference type="NCBI Taxonomy" id="166442"/>
    <lineage>
        <taxon>Eukaryota</taxon>
        <taxon>Metazoa</taxon>
        <taxon>Ecdysozoa</taxon>
        <taxon>Arthropoda</taxon>
        <taxon>Hexapoda</taxon>
        <taxon>Insecta</taxon>
        <taxon>Pterygota</taxon>
        <taxon>Neoptera</taxon>
        <taxon>Endopterygota</taxon>
        <taxon>Hymenoptera</taxon>
        <taxon>Apocrita</taxon>
        <taxon>Aculeata</taxon>
        <taxon>Apoidea</taxon>
        <taxon>Anthophila</taxon>
        <taxon>Apidae</taxon>
        <taxon>Tetragonisca</taxon>
    </lineage>
</organism>
<feature type="region of interest" description="Disordered" evidence="1">
    <location>
        <begin position="1"/>
        <end position="43"/>
    </location>
</feature>
<evidence type="ECO:0000313" key="2">
    <source>
        <dbReference type="EMBL" id="KAK9305966.1"/>
    </source>
</evidence>
<feature type="region of interest" description="Disordered" evidence="1">
    <location>
        <begin position="60"/>
        <end position="90"/>
    </location>
</feature>
<protein>
    <submittedName>
        <fullName evidence="2">Uncharacterized protein</fullName>
    </submittedName>
</protein>